<name>W2SDJ6_CYPE1</name>
<dbReference type="EMBL" id="KB822711">
    <property type="protein sequence ID" value="ETN46108.1"/>
    <property type="molecule type" value="Genomic_DNA"/>
</dbReference>
<dbReference type="CDD" id="cd19079">
    <property type="entry name" value="AKR_EcYajO-like"/>
    <property type="match status" value="1"/>
</dbReference>
<dbReference type="InParanoid" id="W2SDJ6"/>
<accession>W2SDJ6</accession>
<dbReference type="GO" id="GO:0005829">
    <property type="term" value="C:cytosol"/>
    <property type="evidence" value="ECO:0007669"/>
    <property type="project" value="UniProtKB-ARBA"/>
</dbReference>
<dbReference type="HOGENOM" id="CLU_023205_2_0_1"/>
<evidence type="ECO:0000256" key="2">
    <source>
        <dbReference type="ARBA" id="ARBA00038157"/>
    </source>
</evidence>
<protein>
    <recommendedName>
        <fullName evidence="3">NADP-dependent oxidoreductase domain-containing protein</fullName>
    </recommendedName>
</protein>
<dbReference type="Gene3D" id="3.20.20.100">
    <property type="entry name" value="NADP-dependent oxidoreductase domain"/>
    <property type="match status" value="1"/>
</dbReference>
<dbReference type="VEuPathDB" id="FungiDB:HMPREF1541_00292"/>
<dbReference type="STRING" id="1220924.W2SDJ6"/>
<dbReference type="OrthoDB" id="1720422at2759"/>
<dbReference type="InterPro" id="IPR050523">
    <property type="entry name" value="AKR_Detox_Biosynth"/>
</dbReference>
<dbReference type="PANTHER" id="PTHR43364">
    <property type="entry name" value="NADH-SPECIFIC METHYLGLYOXAL REDUCTASE-RELATED"/>
    <property type="match status" value="1"/>
</dbReference>
<dbReference type="eggNOG" id="KOG1575">
    <property type="taxonomic scope" value="Eukaryota"/>
</dbReference>
<reference evidence="4 5" key="1">
    <citation type="submission" date="2013-03" db="EMBL/GenBank/DDBJ databases">
        <title>The Genome Sequence of Phialophora europaea CBS 101466.</title>
        <authorList>
            <consortium name="The Broad Institute Genomics Platform"/>
            <person name="Cuomo C."/>
            <person name="de Hoog S."/>
            <person name="Gorbushina A."/>
            <person name="Walker B."/>
            <person name="Young S.K."/>
            <person name="Zeng Q."/>
            <person name="Gargeya S."/>
            <person name="Fitzgerald M."/>
            <person name="Haas B."/>
            <person name="Abouelleil A."/>
            <person name="Allen A.W."/>
            <person name="Alvarado L."/>
            <person name="Arachchi H.M."/>
            <person name="Berlin A.M."/>
            <person name="Chapman S.B."/>
            <person name="Gainer-Dewar J."/>
            <person name="Goldberg J."/>
            <person name="Griggs A."/>
            <person name="Gujja S."/>
            <person name="Hansen M."/>
            <person name="Howarth C."/>
            <person name="Imamovic A."/>
            <person name="Ireland A."/>
            <person name="Larimer J."/>
            <person name="McCowan C."/>
            <person name="Murphy C."/>
            <person name="Pearson M."/>
            <person name="Poon T.W."/>
            <person name="Priest M."/>
            <person name="Roberts A."/>
            <person name="Saif S."/>
            <person name="Shea T."/>
            <person name="Sisk P."/>
            <person name="Sykes S."/>
            <person name="Wortman J."/>
            <person name="Nusbaum C."/>
            <person name="Birren B."/>
        </authorList>
    </citation>
    <scope>NUCLEOTIDE SEQUENCE [LARGE SCALE GENOMIC DNA]</scope>
    <source>
        <strain evidence="4 5">CBS 101466</strain>
    </source>
</reference>
<dbReference type="AlphaFoldDB" id="W2SDJ6"/>
<organism evidence="4 5">
    <name type="scientific">Cyphellophora europaea (strain CBS 101466)</name>
    <name type="common">Phialophora europaea</name>
    <dbReference type="NCBI Taxonomy" id="1220924"/>
    <lineage>
        <taxon>Eukaryota</taxon>
        <taxon>Fungi</taxon>
        <taxon>Dikarya</taxon>
        <taxon>Ascomycota</taxon>
        <taxon>Pezizomycotina</taxon>
        <taxon>Eurotiomycetes</taxon>
        <taxon>Chaetothyriomycetidae</taxon>
        <taxon>Chaetothyriales</taxon>
        <taxon>Cyphellophoraceae</taxon>
        <taxon>Cyphellophora</taxon>
    </lineage>
</organism>
<evidence type="ECO:0000313" key="4">
    <source>
        <dbReference type="EMBL" id="ETN46108.1"/>
    </source>
</evidence>
<dbReference type="GeneID" id="19967631"/>
<dbReference type="Proteomes" id="UP000030752">
    <property type="component" value="Unassembled WGS sequence"/>
</dbReference>
<gene>
    <name evidence="4" type="ORF">HMPREF1541_00292</name>
</gene>
<dbReference type="FunFam" id="3.20.20.100:FF:000004">
    <property type="entry name" value="Oxidoreductase, aldo/keto reductase"/>
    <property type="match status" value="1"/>
</dbReference>
<dbReference type="GO" id="GO:0016491">
    <property type="term" value="F:oxidoreductase activity"/>
    <property type="evidence" value="ECO:0007669"/>
    <property type="project" value="UniProtKB-KW"/>
</dbReference>
<comment type="similarity">
    <text evidence="2">Belongs to the aldo/keto reductase family. Aldo/keto reductase 2 subfamily.</text>
</comment>
<evidence type="ECO:0000259" key="3">
    <source>
        <dbReference type="Pfam" id="PF00248"/>
    </source>
</evidence>
<evidence type="ECO:0000313" key="5">
    <source>
        <dbReference type="Proteomes" id="UP000030752"/>
    </source>
</evidence>
<keyword evidence="5" id="KW-1185">Reference proteome</keyword>
<dbReference type="SUPFAM" id="SSF51430">
    <property type="entry name" value="NAD(P)-linked oxidoreductase"/>
    <property type="match status" value="1"/>
</dbReference>
<dbReference type="FunCoup" id="W2SDJ6">
    <property type="interactions" value="137"/>
</dbReference>
<dbReference type="RefSeq" id="XP_008710820.1">
    <property type="nucleotide sequence ID" value="XM_008712598.1"/>
</dbReference>
<dbReference type="InterPro" id="IPR023210">
    <property type="entry name" value="NADP_OxRdtase_dom"/>
</dbReference>
<evidence type="ECO:0000256" key="1">
    <source>
        <dbReference type="ARBA" id="ARBA00023002"/>
    </source>
</evidence>
<keyword evidence="1" id="KW-0560">Oxidoreductase</keyword>
<dbReference type="InterPro" id="IPR036812">
    <property type="entry name" value="NAD(P)_OxRdtase_dom_sf"/>
</dbReference>
<dbReference type="Pfam" id="PF00248">
    <property type="entry name" value="Aldo_ket_red"/>
    <property type="match status" value="1"/>
</dbReference>
<feature type="domain" description="NADP-dependent oxidoreductase" evidence="3">
    <location>
        <begin position="3"/>
        <end position="311"/>
    </location>
</feature>
<proteinExistence type="inferred from homology"/>
<dbReference type="PANTHER" id="PTHR43364:SF15">
    <property type="entry name" value="ARYL-ALCOHOL DEHYDROGENASE AAD16-RELATED"/>
    <property type="match status" value="1"/>
</dbReference>
<sequence>MSYGTPDWQGWVLNEEDSLPLLEHAYKSGIRTWDTADVYSHGKSEEIIGKAIKKYNIPRERLVILSKCYFGVDPENIGLQPGPSTVNDGELLNRTGLSRKHILDAVDASVARLGTYIDVLQIHRLDRSVPREEIMRALNDVVESGKVRYLGASSMAAWEFQELQNIADRRGWHKFISMQNYYNLIYREEENEMIPYCNHIGVGLIPWSPVARGALTRPWHDREDSLREKTDRYLQVIMKNREDKVDEEIINRVEKVAKKTGYSMAQVAIAWCLSKKGVCPILGLNKKERIDEAVAACDIVLDEDDIKWMEEPYMPKRRQGY</sequence>